<gene>
    <name evidence="1" type="ORF">LPJ66_003887</name>
</gene>
<dbReference type="EMBL" id="JANBPG010000427">
    <property type="protein sequence ID" value="KAJ1896605.1"/>
    <property type="molecule type" value="Genomic_DNA"/>
</dbReference>
<evidence type="ECO:0000313" key="2">
    <source>
        <dbReference type="Proteomes" id="UP001150581"/>
    </source>
</evidence>
<sequence>MSEAYSTYSAPNAGVSFLRVQAEQLPRRTVGQAQKVLRRSLSGDFVNKSIRNGMSSIDCGDSDSECDIISMLKSHQRTASGSSMAFTSLVFSAESQSTSQLQSPTKRSERFVNALCSGLRKSPTAQSGSSSSSGRSGTHTRTPTEISTDYVSISLAATAVSPTSFAGEDVITTNTIGYSMHSVNDNTNEGPQTMVAGVSMLSPPTTASTTDSYHSHCQGNGLNNGFGTGFDSTAGGTFRPRKRSLSVGGENSCRDFFARQIEQYGLQSLLTSPVGVCYLLASTILGYCSENLLFYLEVEHYRAAKFSSDERRTRYATGIYKAFISNRAALEINISHAVRQRIAHVFRSNEPVTSNIFQEAQDHTCALLEQDYASFRQRPLFQRMMAELSAAPTAGSSSSRKDTRALHARAVAAVYDALACSYNMRSLPAGKAKLVESEVPTFTKFADIDLTSAELKVALPAWLCRTTVRLLDTPMPTSREDMAYMQRTASVADTSSYMRPTIAACAPQSLPALLSVATVASRSQSPLLNASDASGNAVKQMSLQRLRRRFQSDAALAESIMSLNESASAPAPGSTSGPASASASASASAKSRWDQLWGLRRRKD</sequence>
<reference evidence="1" key="1">
    <citation type="submission" date="2022-07" db="EMBL/GenBank/DDBJ databases">
        <title>Phylogenomic reconstructions and comparative analyses of Kickxellomycotina fungi.</title>
        <authorList>
            <person name="Reynolds N.K."/>
            <person name="Stajich J.E."/>
            <person name="Barry K."/>
            <person name="Grigoriev I.V."/>
            <person name="Crous P."/>
            <person name="Smith M.E."/>
        </authorList>
    </citation>
    <scope>NUCLEOTIDE SEQUENCE</scope>
    <source>
        <strain evidence="1">Benny 63K</strain>
    </source>
</reference>
<proteinExistence type="predicted"/>
<name>A0ACC1IMG6_9FUNG</name>
<protein>
    <submittedName>
        <fullName evidence="1">Uncharacterized protein</fullName>
    </submittedName>
</protein>
<keyword evidence="2" id="KW-1185">Reference proteome</keyword>
<accession>A0ACC1IMG6</accession>
<comment type="caution">
    <text evidence="1">The sequence shown here is derived from an EMBL/GenBank/DDBJ whole genome shotgun (WGS) entry which is preliminary data.</text>
</comment>
<organism evidence="1 2">
    <name type="scientific">Kickxella alabastrina</name>
    <dbReference type="NCBI Taxonomy" id="61397"/>
    <lineage>
        <taxon>Eukaryota</taxon>
        <taxon>Fungi</taxon>
        <taxon>Fungi incertae sedis</taxon>
        <taxon>Zoopagomycota</taxon>
        <taxon>Kickxellomycotina</taxon>
        <taxon>Kickxellomycetes</taxon>
        <taxon>Kickxellales</taxon>
        <taxon>Kickxellaceae</taxon>
        <taxon>Kickxella</taxon>
    </lineage>
</organism>
<dbReference type="Proteomes" id="UP001150581">
    <property type="component" value="Unassembled WGS sequence"/>
</dbReference>
<evidence type="ECO:0000313" key="1">
    <source>
        <dbReference type="EMBL" id="KAJ1896605.1"/>
    </source>
</evidence>